<dbReference type="InterPro" id="IPR000030">
    <property type="entry name" value="PPE_dom"/>
</dbReference>
<evidence type="ECO:0000259" key="1">
    <source>
        <dbReference type="Pfam" id="PF00823"/>
    </source>
</evidence>
<protein>
    <submittedName>
        <fullName evidence="3">PPE family protein</fullName>
    </submittedName>
</protein>
<dbReference type="Pfam" id="PF12484">
    <property type="entry name" value="PPE-SVP"/>
    <property type="match status" value="1"/>
</dbReference>
<feature type="domain" description="PPE" evidence="1">
    <location>
        <begin position="2"/>
        <end position="163"/>
    </location>
</feature>
<evidence type="ECO:0000313" key="4">
    <source>
        <dbReference type="Proteomes" id="UP001056610"/>
    </source>
</evidence>
<dbReference type="EMBL" id="CP097320">
    <property type="protein sequence ID" value="UQX12167.1"/>
    <property type="molecule type" value="Genomic_DNA"/>
</dbReference>
<dbReference type="RefSeq" id="WP_219067685.1">
    <property type="nucleotide sequence ID" value="NZ_CAJUXY010000023.1"/>
</dbReference>
<keyword evidence="4" id="KW-1185">Reference proteome</keyword>
<dbReference type="InterPro" id="IPR022171">
    <property type="entry name" value="PPE_C"/>
</dbReference>
<dbReference type="PANTHER" id="PTHR46766:SF1">
    <property type="entry name" value="GLUTAMINE-RICH PROTEIN 2"/>
    <property type="match status" value="1"/>
</dbReference>
<feature type="domain" description="PPE family C-terminal" evidence="2">
    <location>
        <begin position="338"/>
        <end position="426"/>
    </location>
</feature>
<dbReference type="Proteomes" id="UP001056610">
    <property type="component" value="Chromosome"/>
</dbReference>
<accession>A0ABY4QNU0</accession>
<proteinExistence type="predicted"/>
<sequence>MDFGALPPEVNSARMYSGPGSAPMLAAASAWDTLAAELQSGASSYGSVISELTSEWQGPSSAFMEDAAAPYVEWLTAAAGQAEQTAAQARAAASAYQVALTAMVPLPEIAANRTQLAALTATNVFGQNTPAIATTEAQYGEMWAQDATAMYGYAGSSAAASRVTPFAAPPSTTNPSGAAGQSAAVAQAAGTATGTGVQSTLSQLLSSVPTSLQSLASPAASSTSSTSLSTLFSGLLNGLGLTSSSGSTTGIAGLGSTTGSFLESLAILPFSYTGFFALFMGLDALQPLIGTPMNVALTQAMTPVAAAAGGAAAAAPAAAAGLGAAGGLGGFAGLGALGGVGAAASVGALSVPPSWGLAATPALLGGMPLASALPGLSPLAGGGLPLAAGLPMFPPGAGRVAGAAAAAGVGGAVASKYGPRLRVLTRSPGAGYSAVPMAPAGTYAAPPGMPSPPGYTPAIVYLPTNGNGNGHGPH</sequence>
<gene>
    <name evidence="3" type="ORF">M5I08_07700</name>
</gene>
<evidence type="ECO:0000313" key="3">
    <source>
        <dbReference type="EMBL" id="UQX12167.1"/>
    </source>
</evidence>
<name>A0ABY4QNU0_9MYCO</name>
<dbReference type="Pfam" id="PF00823">
    <property type="entry name" value="PPE"/>
    <property type="match status" value="1"/>
</dbReference>
<organism evidence="3 4">
    <name type="scientific">Candidatus Mycobacterium methanotrophicum</name>
    <dbReference type="NCBI Taxonomy" id="2943498"/>
    <lineage>
        <taxon>Bacteria</taxon>
        <taxon>Bacillati</taxon>
        <taxon>Actinomycetota</taxon>
        <taxon>Actinomycetes</taxon>
        <taxon>Mycobacteriales</taxon>
        <taxon>Mycobacteriaceae</taxon>
        <taxon>Mycobacterium</taxon>
    </lineage>
</organism>
<dbReference type="PANTHER" id="PTHR46766">
    <property type="entry name" value="GLUTAMINE-RICH PROTEIN 2"/>
    <property type="match status" value="1"/>
</dbReference>
<evidence type="ECO:0000259" key="2">
    <source>
        <dbReference type="Pfam" id="PF12484"/>
    </source>
</evidence>
<reference evidence="3" key="1">
    <citation type="submission" date="2022-05" db="EMBL/GenBank/DDBJ databases">
        <title>A methanotrophic Mycobacterium dominates a cave microbial ecosystem.</title>
        <authorList>
            <person name="Van Spanning R.J.M."/>
            <person name="Guan Q."/>
            <person name="Melkonian C."/>
            <person name="Gallant J."/>
            <person name="Polerecky L."/>
            <person name="Flot J.-F."/>
            <person name="Brandt B.W."/>
            <person name="Braster M."/>
            <person name="Iturbe Espinoza P."/>
            <person name="Aerts J."/>
            <person name="Meima-Franke M."/>
            <person name="Piersma S.R."/>
            <person name="Bunduc C."/>
            <person name="Ummels R."/>
            <person name="Pain A."/>
            <person name="Fleming E.J."/>
            <person name="van der Wel N."/>
            <person name="Gherman V.D."/>
            <person name="Sarbu S.M."/>
            <person name="Bodelier P.L.E."/>
            <person name="Bitter W."/>
        </authorList>
    </citation>
    <scope>NUCLEOTIDE SEQUENCE</scope>
    <source>
        <strain evidence="3">Sulfur Cave</strain>
    </source>
</reference>